<evidence type="ECO:0000256" key="2">
    <source>
        <dbReference type="PROSITE-ProRule" id="PRU00663"/>
    </source>
</evidence>
<proteinExistence type="predicted"/>
<dbReference type="InterPro" id="IPR038937">
    <property type="entry name" value="RopGEF"/>
</dbReference>
<accession>A0AA88DIX2</accession>
<dbReference type="FunFam" id="1.20.58.2010:FF:000001">
    <property type="entry name" value="Rop guanine nucleotide exchange factor 14"/>
    <property type="match status" value="1"/>
</dbReference>
<dbReference type="Pfam" id="PF03759">
    <property type="entry name" value="PRONE"/>
    <property type="match status" value="1"/>
</dbReference>
<dbReference type="PROSITE" id="PS51334">
    <property type="entry name" value="PRONE"/>
    <property type="match status" value="1"/>
</dbReference>
<evidence type="ECO:0000259" key="4">
    <source>
        <dbReference type="PROSITE" id="PS51334"/>
    </source>
</evidence>
<evidence type="ECO:0000256" key="3">
    <source>
        <dbReference type="SAM" id="MobiDB-lite"/>
    </source>
</evidence>
<gene>
    <name evidence="5" type="ORF">TIFTF001_016817</name>
</gene>
<dbReference type="GO" id="GO:0005085">
    <property type="term" value="F:guanyl-nucleotide exchange factor activity"/>
    <property type="evidence" value="ECO:0007669"/>
    <property type="project" value="UniProtKB-UniRule"/>
</dbReference>
<dbReference type="InterPro" id="IPR005512">
    <property type="entry name" value="PRONE_dom"/>
</dbReference>
<evidence type="ECO:0000313" key="6">
    <source>
        <dbReference type="Proteomes" id="UP001187192"/>
    </source>
</evidence>
<feature type="region of interest" description="Disordered" evidence="3">
    <location>
        <begin position="1"/>
        <end position="44"/>
    </location>
</feature>
<keyword evidence="1 2" id="KW-0344">Guanine-nucleotide releasing factor</keyword>
<dbReference type="EMBL" id="BTGU01000026">
    <property type="protein sequence ID" value="GMN47649.1"/>
    <property type="molecule type" value="Genomic_DNA"/>
</dbReference>
<feature type="region of interest" description="Disordered" evidence="3">
    <location>
        <begin position="461"/>
        <end position="482"/>
    </location>
</feature>
<comment type="caution">
    <text evidence="5">The sequence shown here is derived from an EMBL/GenBank/DDBJ whole genome shotgun (WGS) entry which is preliminary data.</text>
</comment>
<name>A0AA88DIX2_FICCA</name>
<dbReference type="PANTHER" id="PTHR33101">
    <property type="entry name" value="ROP GUANINE NUCLEOTIDE EXCHANGE FACTOR 1"/>
    <property type="match status" value="1"/>
</dbReference>
<sequence length="532" mass="59189">MPSRGDGCATDHSLDDDDDASTCSSSKHVSASFSSKWSSTKGDHEQGLDEWELSENPHHFYVKEKPCYSVQFSDVEAMKERFANLLLGEDITGGCKGVTSALSLSIAITNLAGTVFGELWKLEPLPEERKSKWRREMDWLLSPTNYMVELVPAKQNGANGRMLEIMTPKARADIHMNLPALQKLDSMLIETLDSMVSTEFWYAEVGSRAEGRSKSGVKSSKRWWLPIPRVPETGMSDSARNKLTNQGRVVYQVFKAARSINQSVLLEMPVPTVLRDALPKSGKASLSDDLYKVLTADQSSSVEEMLSSLNIKSEHNALETINRLEAAVFSWRERIHEVQKVSGDSPIRTSWSAFMIKDPMSELEKMELLLDRAELLMQQVKTRYPNLPQSFLDATKIQFGKDIGHSILEAYSRVLGNLAFSILCRIGDVMREDASTNPNLSPAELSSCCFPVWMFTSHTNNNSDDQSTDHRLDGRCSESTSSRASSSFDLEFNSCSDTKASPALSVSSTPSRRRVWCIGREACISVSPPNSP</sequence>
<dbReference type="PANTHER" id="PTHR33101:SF2">
    <property type="entry name" value="ROP GUANINE NUCLEOTIDE EXCHANGE FACTOR 14"/>
    <property type="match status" value="1"/>
</dbReference>
<protein>
    <recommendedName>
        <fullName evidence="4">PRONE domain-containing protein</fullName>
    </recommendedName>
</protein>
<evidence type="ECO:0000256" key="1">
    <source>
        <dbReference type="ARBA" id="ARBA00022658"/>
    </source>
</evidence>
<reference evidence="5" key="1">
    <citation type="submission" date="2023-07" db="EMBL/GenBank/DDBJ databases">
        <title>draft genome sequence of fig (Ficus carica).</title>
        <authorList>
            <person name="Takahashi T."/>
            <person name="Nishimura K."/>
        </authorList>
    </citation>
    <scope>NUCLEOTIDE SEQUENCE</scope>
</reference>
<keyword evidence="6" id="KW-1185">Reference proteome</keyword>
<dbReference type="AlphaFoldDB" id="A0AA88DIX2"/>
<dbReference type="Proteomes" id="UP001187192">
    <property type="component" value="Unassembled WGS sequence"/>
</dbReference>
<dbReference type="Gene3D" id="1.20.58.2010">
    <property type="entry name" value="PRONE domain, subdomain 1"/>
    <property type="match status" value="2"/>
</dbReference>
<feature type="domain" description="PRONE" evidence="4">
    <location>
        <begin position="65"/>
        <end position="443"/>
    </location>
</feature>
<feature type="compositionally biased region" description="Basic and acidic residues" evidence="3">
    <location>
        <begin position="467"/>
        <end position="476"/>
    </location>
</feature>
<feature type="compositionally biased region" description="Low complexity" evidence="3">
    <location>
        <begin position="21"/>
        <end position="40"/>
    </location>
</feature>
<dbReference type="FunFam" id="1.20.58.2010:FF:000003">
    <property type="entry name" value="Rop guanine nucleotide exchange factor 14"/>
    <property type="match status" value="1"/>
</dbReference>
<organism evidence="5 6">
    <name type="scientific">Ficus carica</name>
    <name type="common">Common fig</name>
    <dbReference type="NCBI Taxonomy" id="3494"/>
    <lineage>
        <taxon>Eukaryota</taxon>
        <taxon>Viridiplantae</taxon>
        <taxon>Streptophyta</taxon>
        <taxon>Embryophyta</taxon>
        <taxon>Tracheophyta</taxon>
        <taxon>Spermatophyta</taxon>
        <taxon>Magnoliopsida</taxon>
        <taxon>eudicotyledons</taxon>
        <taxon>Gunneridae</taxon>
        <taxon>Pentapetalae</taxon>
        <taxon>rosids</taxon>
        <taxon>fabids</taxon>
        <taxon>Rosales</taxon>
        <taxon>Moraceae</taxon>
        <taxon>Ficeae</taxon>
        <taxon>Ficus</taxon>
    </lineage>
</organism>
<evidence type="ECO:0000313" key="5">
    <source>
        <dbReference type="EMBL" id="GMN47649.1"/>
    </source>
</evidence>